<dbReference type="SMART" id="SM01387">
    <property type="entry name" value="Ribosomal_S15"/>
    <property type="match status" value="1"/>
</dbReference>
<dbReference type="AlphaFoldDB" id="A0A6P3VT74"/>
<feature type="region of interest" description="Disordered" evidence="10">
    <location>
        <begin position="241"/>
        <end position="274"/>
    </location>
</feature>
<evidence type="ECO:0000256" key="8">
    <source>
        <dbReference type="ARBA" id="ARBA00035528"/>
    </source>
</evidence>
<evidence type="ECO:0000256" key="7">
    <source>
        <dbReference type="ARBA" id="ARBA00035249"/>
    </source>
</evidence>
<protein>
    <recommendedName>
        <fullName evidence="7">Small ribosomal subunit protein uS15m</fullName>
    </recommendedName>
    <alternativeName>
        <fullName evidence="8">28S ribosomal protein S15, mitochondrial</fullName>
    </alternativeName>
</protein>
<dbReference type="GO" id="GO:0032543">
    <property type="term" value="P:mitochondrial translation"/>
    <property type="evidence" value="ECO:0007669"/>
    <property type="project" value="TreeGrafter"/>
</dbReference>
<dbReference type="InterPro" id="IPR052137">
    <property type="entry name" value="uS15_ribosomal"/>
</dbReference>
<keyword evidence="6 9" id="KW-0687">Ribonucleoprotein</keyword>
<keyword evidence="11" id="KW-1185">Reference proteome</keyword>
<accession>A0A6P3VT74</accession>
<dbReference type="InterPro" id="IPR005290">
    <property type="entry name" value="Ribosomal_uS15_bac-type"/>
</dbReference>
<dbReference type="GO" id="GO:0005763">
    <property type="term" value="C:mitochondrial small ribosomal subunit"/>
    <property type="evidence" value="ECO:0007669"/>
    <property type="project" value="TreeGrafter"/>
</dbReference>
<evidence type="ECO:0000256" key="3">
    <source>
        <dbReference type="ARBA" id="ARBA00022946"/>
    </source>
</evidence>
<dbReference type="OrthoDB" id="441444at2759"/>
<dbReference type="GO" id="GO:0003735">
    <property type="term" value="F:structural constituent of ribosome"/>
    <property type="evidence" value="ECO:0007669"/>
    <property type="project" value="InterPro"/>
</dbReference>
<dbReference type="InterPro" id="IPR009068">
    <property type="entry name" value="uS15_NS1_RNA-bd_sf"/>
</dbReference>
<gene>
    <name evidence="12" type="primary">mrps15</name>
</gene>
<keyword evidence="4 9" id="KW-0689">Ribosomal protein</keyword>
<comment type="subcellular location">
    <subcellularLocation>
        <location evidence="1">Mitochondrion</location>
    </subcellularLocation>
</comment>
<evidence type="ECO:0000256" key="1">
    <source>
        <dbReference type="ARBA" id="ARBA00004173"/>
    </source>
</evidence>
<evidence type="ECO:0000313" key="12">
    <source>
        <dbReference type="RefSeq" id="XP_012680364.1"/>
    </source>
</evidence>
<dbReference type="GO" id="GO:0003723">
    <property type="term" value="F:RNA binding"/>
    <property type="evidence" value="ECO:0007669"/>
    <property type="project" value="TreeGrafter"/>
</dbReference>
<evidence type="ECO:0000256" key="9">
    <source>
        <dbReference type="RuleBase" id="RU003919"/>
    </source>
</evidence>
<dbReference type="RefSeq" id="XP_012680364.1">
    <property type="nucleotide sequence ID" value="XM_012824910.3"/>
</dbReference>
<dbReference type="Proteomes" id="UP000515152">
    <property type="component" value="Chromosome 11"/>
</dbReference>
<keyword evidence="5" id="KW-0496">Mitochondrion</keyword>
<dbReference type="SUPFAM" id="SSF47060">
    <property type="entry name" value="S15/NS1 RNA-binding domain"/>
    <property type="match status" value="1"/>
</dbReference>
<evidence type="ECO:0000256" key="5">
    <source>
        <dbReference type="ARBA" id="ARBA00023128"/>
    </source>
</evidence>
<dbReference type="CTD" id="64960"/>
<proteinExistence type="inferred from homology"/>
<dbReference type="KEGG" id="char:105897915"/>
<dbReference type="PANTHER" id="PTHR46685">
    <property type="entry name" value="28S RIBOSOMAL PROTEIN S15, MITOCHONDRIAL"/>
    <property type="match status" value="1"/>
</dbReference>
<keyword evidence="3" id="KW-0809">Transit peptide</keyword>
<evidence type="ECO:0000256" key="4">
    <source>
        <dbReference type="ARBA" id="ARBA00022980"/>
    </source>
</evidence>
<evidence type="ECO:0000256" key="6">
    <source>
        <dbReference type="ARBA" id="ARBA00023274"/>
    </source>
</evidence>
<dbReference type="NCBIfam" id="TIGR00952">
    <property type="entry name" value="S15_bact"/>
    <property type="match status" value="1"/>
</dbReference>
<dbReference type="PANTHER" id="PTHR46685:SF1">
    <property type="entry name" value="SMALL RIBOSOMAL SUBUNIT PROTEIN US15M"/>
    <property type="match status" value="1"/>
</dbReference>
<evidence type="ECO:0000256" key="10">
    <source>
        <dbReference type="SAM" id="MobiDB-lite"/>
    </source>
</evidence>
<sequence>MSLKNVFSSTSLALWKCNAVLSLKGITFVRQQHVPCTTVAPRLLSHWSRPDICNTKSNENIGIQPKRQYARAARKKQEIPSQLSDLPPSMLKLDYTSVPLAQTTDDIVKRLLSLELASHSEKLQVKLEELIAKVQRDKDDRTSTEVKVAILTARIRNFQEHLLKHPKDKANKRRMLMSIDRRKKKLKFLRRTRYEAFEHVCQQLGITYTFPPEYYRHATRRWQAKKALCIKVFKELQKQKAAQKAKGKQAVKPPSPETAGPTSAETQGPAAQEH</sequence>
<dbReference type="InterPro" id="IPR000589">
    <property type="entry name" value="Ribosomal_uS15"/>
</dbReference>
<organism evidence="11 12">
    <name type="scientific">Clupea harengus</name>
    <name type="common">Atlantic herring</name>
    <dbReference type="NCBI Taxonomy" id="7950"/>
    <lineage>
        <taxon>Eukaryota</taxon>
        <taxon>Metazoa</taxon>
        <taxon>Chordata</taxon>
        <taxon>Craniata</taxon>
        <taxon>Vertebrata</taxon>
        <taxon>Euteleostomi</taxon>
        <taxon>Actinopterygii</taxon>
        <taxon>Neopterygii</taxon>
        <taxon>Teleostei</taxon>
        <taxon>Clupei</taxon>
        <taxon>Clupeiformes</taxon>
        <taxon>Clupeoidei</taxon>
        <taxon>Clupeidae</taxon>
        <taxon>Clupea</taxon>
    </lineage>
</organism>
<evidence type="ECO:0000256" key="2">
    <source>
        <dbReference type="ARBA" id="ARBA00008434"/>
    </source>
</evidence>
<dbReference type="HAMAP" id="MF_01343_B">
    <property type="entry name" value="Ribosomal_uS15_B"/>
    <property type="match status" value="1"/>
</dbReference>
<dbReference type="Gene3D" id="1.10.287.10">
    <property type="entry name" value="S15/NS1, RNA-binding"/>
    <property type="match status" value="1"/>
</dbReference>
<evidence type="ECO:0000313" key="11">
    <source>
        <dbReference type="Proteomes" id="UP000515152"/>
    </source>
</evidence>
<name>A0A6P3VT74_CLUHA</name>
<dbReference type="GeneID" id="105897915"/>
<dbReference type="CDD" id="cd00353">
    <property type="entry name" value="Ribosomal_S15p_S13e"/>
    <property type="match status" value="1"/>
</dbReference>
<comment type="similarity">
    <text evidence="2 9">Belongs to the universal ribosomal protein uS15 family.</text>
</comment>
<dbReference type="Pfam" id="PF00312">
    <property type="entry name" value="Ribosomal_S15"/>
    <property type="match status" value="1"/>
</dbReference>
<reference evidence="12" key="1">
    <citation type="submission" date="2025-08" db="UniProtKB">
        <authorList>
            <consortium name="RefSeq"/>
        </authorList>
    </citation>
    <scope>IDENTIFICATION</scope>
</reference>